<dbReference type="Proteomes" id="UP000233556">
    <property type="component" value="Unassembled WGS sequence"/>
</dbReference>
<evidence type="ECO:0000313" key="3">
    <source>
        <dbReference type="Proteomes" id="UP000233556"/>
    </source>
</evidence>
<proteinExistence type="predicted"/>
<dbReference type="EMBL" id="KZ513169">
    <property type="protein sequence ID" value="PKU31210.1"/>
    <property type="molecule type" value="Genomic_DNA"/>
</dbReference>
<feature type="region of interest" description="Disordered" evidence="1">
    <location>
        <begin position="86"/>
        <end position="105"/>
    </location>
</feature>
<keyword evidence="3" id="KW-1185">Reference proteome</keyword>
<reference evidence="3" key="2">
    <citation type="submission" date="2017-12" db="EMBL/GenBank/DDBJ databases">
        <title>Genome sequence of the Bar-tailed Godwit (Limosa lapponica baueri).</title>
        <authorList>
            <person name="Lima N.C.B."/>
            <person name="Parody-Merino A.M."/>
            <person name="Battley P.F."/>
            <person name="Fidler A.E."/>
            <person name="Prosdocimi F."/>
        </authorList>
    </citation>
    <scope>NUCLEOTIDE SEQUENCE [LARGE SCALE GENOMIC DNA]</scope>
</reference>
<reference evidence="3" key="1">
    <citation type="submission" date="2017-11" db="EMBL/GenBank/DDBJ databases">
        <authorList>
            <person name="Lima N.C."/>
            <person name="Parody-Merino A.M."/>
            <person name="Battley P.F."/>
            <person name="Fidler A.E."/>
            <person name="Prosdocimi F."/>
        </authorList>
    </citation>
    <scope>NUCLEOTIDE SEQUENCE [LARGE SCALE GENOMIC DNA]</scope>
</reference>
<accession>A0A2I0TBM4</accession>
<gene>
    <name evidence="2" type="ORF">llap_18487</name>
</gene>
<protein>
    <submittedName>
        <fullName evidence="2">Uap56-interacting factor-like isoform x1</fullName>
    </submittedName>
</protein>
<dbReference type="OrthoDB" id="9898865at2759"/>
<dbReference type="AlphaFoldDB" id="A0A2I0TBM4"/>
<organism evidence="2 3">
    <name type="scientific">Limosa lapponica baueri</name>
    <dbReference type="NCBI Taxonomy" id="1758121"/>
    <lineage>
        <taxon>Eukaryota</taxon>
        <taxon>Metazoa</taxon>
        <taxon>Chordata</taxon>
        <taxon>Craniata</taxon>
        <taxon>Vertebrata</taxon>
        <taxon>Euteleostomi</taxon>
        <taxon>Archelosauria</taxon>
        <taxon>Archosauria</taxon>
        <taxon>Dinosauria</taxon>
        <taxon>Saurischia</taxon>
        <taxon>Theropoda</taxon>
        <taxon>Coelurosauria</taxon>
        <taxon>Aves</taxon>
        <taxon>Neognathae</taxon>
        <taxon>Neoaves</taxon>
        <taxon>Charadriiformes</taxon>
        <taxon>Scolopacidae</taxon>
        <taxon>Limosa</taxon>
    </lineage>
</organism>
<sequence>MRIEREPSYNCLVNHKCLRDHNVPFPLIHISVSSDRRLTGFLMRVFLLLLGIRIEEGFSLLYAFKSDNMFVSPTDNVRPNRFRRGFGQQQHNRRQFRNTGPGPRRRAAAALNGVSPLNRQASAQEVRGKEGAALPKCHVQICCIL</sequence>
<evidence type="ECO:0000313" key="2">
    <source>
        <dbReference type="EMBL" id="PKU31210.1"/>
    </source>
</evidence>
<evidence type="ECO:0000256" key="1">
    <source>
        <dbReference type="SAM" id="MobiDB-lite"/>
    </source>
</evidence>
<name>A0A2I0TBM4_LIMLA</name>